<accession>A0A087RM32</accession>
<dbReference type="EC" id="2.4.1.214" evidence="2"/>
<dbReference type="PANTHER" id="PTHR22916:SF3">
    <property type="entry name" value="UDP-GLCNAC:BETAGAL BETA-1,3-N-ACETYLGLUCOSAMINYLTRANSFERASE-LIKE PROTEIN 1"/>
    <property type="match status" value="1"/>
</dbReference>
<protein>
    <submittedName>
        <fullName evidence="2">Glycoprotein 3-alpha-L-fucosyltransferase</fullName>
        <ecNumber evidence="2">2.4.1.214</ecNumber>
    </submittedName>
</protein>
<dbReference type="Pfam" id="PF00535">
    <property type="entry name" value="Glycos_transf_2"/>
    <property type="match status" value="1"/>
</dbReference>
<dbReference type="PATRIC" id="fig|1502291.3.peg.1725"/>
<dbReference type="EMBL" id="JOSY01000077">
    <property type="protein sequence ID" value="KFM14536.1"/>
    <property type="molecule type" value="Genomic_DNA"/>
</dbReference>
<reference evidence="2 3" key="1">
    <citation type="submission" date="2014-06" db="EMBL/GenBank/DDBJ databases">
        <authorList>
            <person name="Ngugi D.K."/>
            <person name="Blom J."/>
            <person name="Alam I."/>
            <person name="Rashid M."/>
            <person name="Baalawi W."/>
            <person name="Zhang G."/>
            <person name="Hikmawan T."/>
            <person name="Guan Y."/>
            <person name="Antunes A."/>
            <person name="Siam R."/>
            <person name="El-Dorry H."/>
            <person name="Bajic V."/>
            <person name="Stingl U."/>
        </authorList>
    </citation>
    <scope>NUCLEOTIDE SEQUENCE [LARGE SCALE GENOMIC DNA]</scope>
    <source>
        <strain evidence="2">SCGC AAA799-D11</strain>
    </source>
</reference>
<dbReference type="PANTHER" id="PTHR22916">
    <property type="entry name" value="GLYCOSYLTRANSFERASE"/>
    <property type="match status" value="1"/>
</dbReference>
<proteinExistence type="predicted"/>
<sequence length="291" mass="33945">MKVSIIIPVYNAEKYLNECIKSALNQNYEEIEVIAINDGSTDNSLKILENYSDKIRIFSKQNGGTASAFNLGIKNMTGEWFKWLSADDVLYPNAVKELISEAKKTKDTKKIWYGNYDIINSESKIVKQFIEPNYNGLEIFEINSILLDHFVGNGTTSLIHKSAFDKYGMFDEDIGFAEDYELWLRLCVLHNFRLHLVPKILAKYRIHEKQLTKVKLGKSLENSRKIRNMILEKLNPEDRNQYEIALEKIKKNKPLKVRLRRSIRDTMIKKLPKSISDKVLKTYMTKIKRQE</sequence>
<keyword evidence="3" id="KW-1185">Reference proteome</keyword>
<organism evidence="2 3">
    <name type="scientific">Marine Group I thaumarchaeote SCGC AAA799-D11</name>
    <dbReference type="NCBI Taxonomy" id="1502291"/>
    <lineage>
        <taxon>Archaea</taxon>
        <taxon>Nitrososphaerota</taxon>
        <taxon>Marine Group I</taxon>
    </lineage>
</organism>
<keyword evidence="2" id="KW-0328">Glycosyltransferase</keyword>
<dbReference type="Gene3D" id="3.90.550.10">
    <property type="entry name" value="Spore Coat Polysaccharide Biosynthesis Protein SpsA, Chain A"/>
    <property type="match status" value="1"/>
</dbReference>
<keyword evidence="2" id="KW-0808">Transferase</keyword>
<comment type="caution">
    <text evidence="2">The sequence shown here is derived from an EMBL/GenBank/DDBJ whole genome shotgun (WGS) entry which is preliminary data.</text>
</comment>
<dbReference type="SUPFAM" id="SSF53448">
    <property type="entry name" value="Nucleotide-diphospho-sugar transferases"/>
    <property type="match status" value="1"/>
</dbReference>
<dbReference type="Proteomes" id="UP000029386">
    <property type="component" value="Unassembled WGS sequence"/>
</dbReference>
<name>A0A087RM32_9ARCH</name>
<dbReference type="AlphaFoldDB" id="A0A087RM32"/>
<dbReference type="GO" id="GO:0018392">
    <property type="term" value="F:glycoprotein 3-alpha-L-fucosyltransferase activity"/>
    <property type="evidence" value="ECO:0007669"/>
    <property type="project" value="UniProtKB-EC"/>
</dbReference>
<evidence type="ECO:0000313" key="3">
    <source>
        <dbReference type="Proteomes" id="UP000029386"/>
    </source>
</evidence>
<evidence type="ECO:0000313" key="2">
    <source>
        <dbReference type="EMBL" id="KFM14536.1"/>
    </source>
</evidence>
<gene>
    <name evidence="2" type="ORF">AAA799D11_01911</name>
</gene>
<evidence type="ECO:0000259" key="1">
    <source>
        <dbReference type="Pfam" id="PF00535"/>
    </source>
</evidence>
<feature type="domain" description="Glycosyltransferase 2-like" evidence="1">
    <location>
        <begin position="4"/>
        <end position="167"/>
    </location>
</feature>
<dbReference type="STRING" id="1502291.AAA799D11_01911"/>
<dbReference type="InterPro" id="IPR001173">
    <property type="entry name" value="Glyco_trans_2-like"/>
</dbReference>
<dbReference type="InterPro" id="IPR029044">
    <property type="entry name" value="Nucleotide-diphossugar_trans"/>
</dbReference>